<reference evidence="1" key="1">
    <citation type="submission" date="2023-04" db="EMBL/GenBank/DDBJ databases">
        <title>Draft Genome sequencing of Naganishia species isolated from polar environments using Oxford Nanopore Technology.</title>
        <authorList>
            <person name="Leo P."/>
            <person name="Venkateswaran K."/>
        </authorList>
    </citation>
    <scope>NUCLEOTIDE SEQUENCE</scope>
    <source>
        <strain evidence="1">MNA-CCFEE 5423</strain>
    </source>
</reference>
<keyword evidence="2" id="KW-1185">Reference proteome</keyword>
<evidence type="ECO:0000313" key="2">
    <source>
        <dbReference type="Proteomes" id="UP001227268"/>
    </source>
</evidence>
<dbReference type="EMBL" id="JASBWT010000007">
    <property type="protein sequence ID" value="KAJ9103082.1"/>
    <property type="molecule type" value="Genomic_DNA"/>
</dbReference>
<accession>A0ACC2VXD5</accession>
<proteinExistence type="predicted"/>
<organism evidence="1 2">
    <name type="scientific">Naganishia friedmannii</name>
    <dbReference type="NCBI Taxonomy" id="89922"/>
    <lineage>
        <taxon>Eukaryota</taxon>
        <taxon>Fungi</taxon>
        <taxon>Dikarya</taxon>
        <taxon>Basidiomycota</taxon>
        <taxon>Agaricomycotina</taxon>
        <taxon>Tremellomycetes</taxon>
        <taxon>Filobasidiales</taxon>
        <taxon>Filobasidiaceae</taxon>
        <taxon>Naganishia</taxon>
    </lineage>
</organism>
<sequence length="232" mass="25006">MSADPHAYLKWPRLIVFNLNGALSITATALAARSLIVLNHDKATLAKTIPGAKLKVANVITATSLMTASAGIASLYTALLGAAITMRWYKMETRRTIRIREALMAAMAIFFLGCAIVATLIIVPRSAGASAPGLPESLVLKLIVASGKSIKYRDSLAFDSLIVVWICFGTTLLSFFLAALTSRHIGKYGPEDTAVGHYVSKHQGHLDTNTTSERASDLHVEKKTEHAHVEHL</sequence>
<protein>
    <submittedName>
        <fullName evidence="1">Uncharacterized protein</fullName>
    </submittedName>
</protein>
<evidence type="ECO:0000313" key="1">
    <source>
        <dbReference type="EMBL" id="KAJ9103082.1"/>
    </source>
</evidence>
<dbReference type="Proteomes" id="UP001227268">
    <property type="component" value="Unassembled WGS sequence"/>
</dbReference>
<name>A0ACC2VXD5_9TREE</name>
<gene>
    <name evidence="1" type="ORF">QFC21_002504</name>
</gene>
<comment type="caution">
    <text evidence="1">The sequence shown here is derived from an EMBL/GenBank/DDBJ whole genome shotgun (WGS) entry which is preliminary data.</text>
</comment>